<evidence type="ECO:0000313" key="2">
    <source>
        <dbReference type="Proteomes" id="UP000502756"/>
    </source>
</evidence>
<dbReference type="RefSeq" id="WP_171739729.1">
    <property type="nucleotide sequence ID" value="NZ_CP053435.1"/>
</dbReference>
<dbReference type="GO" id="GO:0016787">
    <property type="term" value="F:hydrolase activity"/>
    <property type="evidence" value="ECO:0007669"/>
    <property type="project" value="UniProtKB-KW"/>
</dbReference>
<evidence type="ECO:0000313" key="1">
    <source>
        <dbReference type="EMBL" id="QJW89885.1"/>
    </source>
</evidence>
<keyword evidence="2" id="KW-1185">Reference proteome</keyword>
<dbReference type="SUPFAM" id="SSF52266">
    <property type="entry name" value="SGNH hydrolase"/>
    <property type="match status" value="1"/>
</dbReference>
<dbReference type="AlphaFoldDB" id="A0A6M5Y7L3"/>
<protein>
    <submittedName>
        <fullName evidence="1">SGNH/GDSL hydrolase family protein</fullName>
    </submittedName>
</protein>
<accession>A0A6M5Y7L3</accession>
<gene>
    <name evidence="1" type="ORF">HNV11_11110</name>
</gene>
<reference evidence="1 2" key="1">
    <citation type="submission" date="2020-05" db="EMBL/GenBank/DDBJ databases">
        <title>Genome sequencing of Spirosoma sp. TS118.</title>
        <authorList>
            <person name="Lee J.-H."/>
            <person name="Jeong S."/>
            <person name="Zhao L."/>
            <person name="Jung J.-H."/>
            <person name="Kim M.-K."/>
            <person name="Lim S."/>
        </authorList>
    </citation>
    <scope>NUCLEOTIDE SEQUENCE [LARGE SCALE GENOMIC DNA]</scope>
    <source>
        <strain evidence="1 2">TS118</strain>
    </source>
</reference>
<dbReference type="KEGG" id="stae:HNV11_11110"/>
<proteinExistence type="predicted"/>
<dbReference type="Proteomes" id="UP000502756">
    <property type="component" value="Chromosome"/>
</dbReference>
<dbReference type="EMBL" id="CP053435">
    <property type="protein sequence ID" value="QJW89885.1"/>
    <property type="molecule type" value="Genomic_DNA"/>
</dbReference>
<keyword evidence="1" id="KW-0378">Hydrolase</keyword>
<sequence length="248" mass="27568">MKILVIGDRHVSGYGLTAGRLSFLEHFRRQISRSGQSVQLEAYVHATLSAGRLTLSQLPLDQYDLIVVQTGQGCVDHPAGFGALFVRSSGEQADLTGLLSLPTSLQAVAGPKRAIRQGKTWARLFLLKSLAAINQLPRLRTVRNELADLLTTLRPHRHKVLLMSPFTQQEPVRQWLRQQGRALLIEEGERQAFSVFDTDTVIQPREEYFLADSEDDLNAIGHELVGRALFDFYQAAPTIVAIRSGGRS</sequence>
<organism evidence="1 2">
    <name type="scientific">Spirosoma taeanense</name>
    <dbReference type="NCBI Taxonomy" id="2735870"/>
    <lineage>
        <taxon>Bacteria</taxon>
        <taxon>Pseudomonadati</taxon>
        <taxon>Bacteroidota</taxon>
        <taxon>Cytophagia</taxon>
        <taxon>Cytophagales</taxon>
        <taxon>Cytophagaceae</taxon>
        <taxon>Spirosoma</taxon>
    </lineage>
</organism>
<name>A0A6M5Y7L3_9BACT</name>